<dbReference type="SMART" id="SM00513">
    <property type="entry name" value="SAP"/>
    <property type="match status" value="1"/>
</dbReference>
<keyword evidence="5" id="KW-0227">DNA damage</keyword>
<evidence type="ECO:0000256" key="11">
    <source>
        <dbReference type="ARBA" id="ARBA00023204"/>
    </source>
</evidence>
<feature type="region of interest" description="Disordered" evidence="14">
    <location>
        <begin position="118"/>
        <end position="266"/>
    </location>
</feature>
<feature type="compositionally biased region" description="Basic and acidic residues" evidence="14">
    <location>
        <begin position="293"/>
        <end position="318"/>
    </location>
</feature>
<evidence type="ECO:0000256" key="12">
    <source>
        <dbReference type="ARBA" id="ARBA00023242"/>
    </source>
</evidence>
<protein>
    <recommendedName>
        <fullName evidence="3">DNA helicase</fullName>
        <ecNumber evidence="3">3.6.4.12</ecNumber>
    </recommendedName>
</protein>
<dbReference type="GO" id="GO:0043564">
    <property type="term" value="C:Ku70:Ku80 complex"/>
    <property type="evidence" value="ECO:0007669"/>
    <property type="project" value="InterPro"/>
</dbReference>
<keyword evidence="7" id="KW-0347">Helicase</keyword>
<dbReference type="Pfam" id="PF03730">
    <property type="entry name" value="Ku_C"/>
    <property type="match status" value="1"/>
</dbReference>
<dbReference type="InterPro" id="IPR003034">
    <property type="entry name" value="SAP_dom"/>
</dbReference>
<comment type="caution">
    <text evidence="16">The sequence shown here is derived from an EMBL/GenBank/DDBJ whole genome shotgun (WGS) entry which is preliminary data.</text>
</comment>
<proteinExistence type="inferred from homology"/>
<feature type="compositionally biased region" description="Polar residues" evidence="14">
    <location>
        <begin position="217"/>
        <end position="227"/>
    </location>
</feature>
<dbReference type="CDD" id="cd01458">
    <property type="entry name" value="vWA_ku"/>
    <property type="match status" value="1"/>
</dbReference>
<evidence type="ECO:0000256" key="10">
    <source>
        <dbReference type="ARBA" id="ARBA00023172"/>
    </source>
</evidence>
<dbReference type="GO" id="GO:0016787">
    <property type="term" value="F:hydrolase activity"/>
    <property type="evidence" value="ECO:0007669"/>
    <property type="project" value="UniProtKB-KW"/>
</dbReference>
<feature type="region of interest" description="Disordered" evidence="14">
    <location>
        <begin position="1015"/>
        <end position="1044"/>
    </location>
</feature>
<evidence type="ECO:0000313" key="16">
    <source>
        <dbReference type="EMBL" id="CAH3106947.1"/>
    </source>
</evidence>
<feature type="compositionally biased region" description="Polar residues" evidence="14">
    <location>
        <begin position="281"/>
        <end position="290"/>
    </location>
</feature>
<dbReference type="GO" id="GO:0006303">
    <property type="term" value="P:double-strand break repair via nonhomologous end joining"/>
    <property type="evidence" value="ECO:0007669"/>
    <property type="project" value="InterPro"/>
</dbReference>
<keyword evidence="10" id="KW-0233">DNA recombination</keyword>
<dbReference type="PANTHER" id="PTHR12604:SF2">
    <property type="entry name" value="X-RAY REPAIR CROSS-COMPLEMENTING PROTEIN 6"/>
    <property type="match status" value="1"/>
</dbReference>
<evidence type="ECO:0000256" key="4">
    <source>
        <dbReference type="ARBA" id="ARBA00022741"/>
    </source>
</evidence>
<comment type="catalytic activity">
    <reaction evidence="13">
        <text>ATP + H2O = ADP + phosphate + H(+)</text>
        <dbReference type="Rhea" id="RHEA:13065"/>
        <dbReference type="ChEBI" id="CHEBI:15377"/>
        <dbReference type="ChEBI" id="CHEBI:15378"/>
        <dbReference type="ChEBI" id="CHEBI:30616"/>
        <dbReference type="ChEBI" id="CHEBI:43474"/>
        <dbReference type="ChEBI" id="CHEBI:456216"/>
        <dbReference type="EC" id="3.6.4.12"/>
    </reaction>
</comment>
<dbReference type="GO" id="GO:0005524">
    <property type="term" value="F:ATP binding"/>
    <property type="evidence" value="ECO:0007669"/>
    <property type="project" value="UniProtKB-KW"/>
</dbReference>
<gene>
    <name evidence="16" type="ORF">PMEA_00001763</name>
</gene>
<evidence type="ECO:0000256" key="9">
    <source>
        <dbReference type="ARBA" id="ARBA00023125"/>
    </source>
</evidence>
<dbReference type="Gene3D" id="1.10.720.30">
    <property type="entry name" value="SAP domain"/>
    <property type="match status" value="1"/>
</dbReference>
<dbReference type="SUPFAM" id="SSF53300">
    <property type="entry name" value="vWA-like"/>
    <property type="match status" value="1"/>
</dbReference>
<accession>A0AAU9W7P3</accession>
<evidence type="ECO:0000256" key="14">
    <source>
        <dbReference type="SAM" id="MobiDB-lite"/>
    </source>
</evidence>
<dbReference type="FunFam" id="3.40.50.410:FF:000080">
    <property type="entry name" value="X-ray repair-complementing defective repair in Chinese hamster cells 6"/>
    <property type="match status" value="1"/>
</dbReference>
<dbReference type="PANTHER" id="PTHR12604">
    <property type="entry name" value="KU AUTOANTIGEN DNA HELICASE"/>
    <property type="match status" value="1"/>
</dbReference>
<evidence type="ECO:0000256" key="7">
    <source>
        <dbReference type="ARBA" id="ARBA00022806"/>
    </source>
</evidence>
<comment type="similarity">
    <text evidence="2">Belongs to the ku70 family.</text>
</comment>
<keyword evidence="6" id="KW-0378">Hydrolase</keyword>
<dbReference type="GO" id="GO:0000723">
    <property type="term" value="P:telomere maintenance"/>
    <property type="evidence" value="ECO:0007669"/>
    <property type="project" value="InterPro"/>
</dbReference>
<dbReference type="InterPro" id="IPR005160">
    <property type="entry name" value="Ku_C"/>
</dbReference>
<dbReference type="SUPFAM" id="SSF100939">
    <property type="entry name" value="SPOC domain-like"/>
    <property type="match status" value="1"/>
</dbReference>
<dbReference type="InterPro" id="IPR005161">
    <property type="entry name" value="Ku_N"/>
</dbReference>
<name>A0AAU9W7P3_9CNID</name>
<dbReference type="FunFam" id="2.40.290.10:FF:000001">
    <property type="entry name" value="X-ray repair cross complementing 6"/>
    <property type="match status" value="1"/>
</dbReference>
<dbReference type="InterPro" id="IPR027388">
    <property type="entry name" value="Ku70_bridge/pillars_dom_sf"/>
</dbReference>
<evidence type="ECO:0000256" key="6">
    <source>
        <dbReference type="ARBA" id="ARBA00022801"/>
    </source>
</evidence>
<evidence type="ECO:0000256" key="1">
    <source>
        <dbReference type="ARBA" id="ARBA00004123"/>
    </source>
</evidence>
<dbReference type="CDD" id="cd00788">
    <property type="entry name" value="KU70"/>
    <property type="match status" value="1"/>
</dbReference>
<evidence type="ECO:0000256" key="8">
    <source>
        <dbReference type="ARBA" id="ARBA00022840"/>
    </source>
</evidence>
<dbReference type="Gene3D" id="3.40.50.410">
    <property type="entry name" value="von Willebrand factor, type A domain"/>
    <property type="match status" value="1"/>
</dbReference>
<dbReference type="Pfam" id="PF02735">
    <property type="entry name" value="Ku"/>
    <property type="match status" value="1"/>
</dbReference>
<dbReference type="InterPro" id="IPR006165">
    <property type="entry name" value="Ku70"/>
</dbReference>
<dbReference type="SUPFAM" id="SSF68906">
    <property type="entry name" value="SAP domain"/>
    <property type="match status" value="1"/>
</dbReference>
<dbReference type="EC" id="3.6.4.12" evidence="3"/>
<feature type="compositionally biased region" description="Polar residues" evidence="14">
    <location>
        <begin position="119"/>
        <end position="130"/>
    </location>
</feature>
<dbReference type="InterPro" id="IPR016194">
    <property type="entry name" value="SPOC-like_C_dom_sf"/>
</dbReference>
<keyword evidence="12" id="KW-0539">Nucleus</keyword>
<dbReference type="GO" id="GO:0042162">
    <property type="term" value="F:telomeric DNA binding"/>
    <property type="evidence" value="ECO:0007669"/>
    <property type="project" value="InterPro"/>
</dbReference>
<dbReference type="GO" id="GO:0003684">
    <property type="term" value="F:damaged DNA binding"/>
    <property type="evidence" value="ECO:0007669"/>
    <property type="project" value="InterPro"/>
</dbReference>
<feature type="domain" description="SAP" evidence="15">
    <location>
        <begin position="1054"/>
        <end position="1088"/>
    </location>
</feature>
<sequence length="1090" mass="122829">MEWQSFPVPCAHIDAEESGYRISMDQLFYNLDGLLKRDMNDCLSKQLNGFFNKHARIYQFGPSNQRDRVNLRAGQGFRKKDEYKTLQESCFSPFARTSQSASVHKPSNLRFKSTRLRNGISSAPSRNGFSPNRLIRPPNIPSKPPNNTSNERKRRQFKLEGLASSSEAEAPSDLLPSNGWWRTNRKGTCGSDSETDSEVNSEVENSERFDLEKKNDGSIQRYSLDTQDSSKSRQSSISSLGSELSDNESKPQAKESSTPCLPSKIQKGSIREISGELKTSSFFHLTSGPGNESEPKDERYLESRPPHPTPDLDEKNCSESKSLSPLNISPSLFITAEKFDDDLKLDSKELFNNRFYNSTSRVNYSNLATFMQNSARLDQEPISREENFQRSVDKYRKVSCAFPRVRESKNGSKNHRAVPVSLQKRAVQNRPNTAKLPARLRLKHRGSPFTKFTKATEETGPNERILPTTLHKSAETSYSVMSPYMANVVCTAGLLGEDDEAEAGDAEQQTSWDNKDSLILVIDCSKEMLLYSRDEIPFQLCVKCAISILKHKIISSDKDLIGVVFYATEKSKNSSDFKHVYIYQQLDLPDAQCILDLEKFLEDDSCDDFGNTFGHNSGFSLNDVLWTCSNMFSNSCQKIGHKRIMLFTNNDNPHAGNLALQRQAKTKSRDLNEIGIAIELMHIQPPDHAFDSSLFYQDVIQMDDDEGGILPDPAEKFEELLTRVQKKEHKKRPLATLPFMLADGIELGVSVYNLCRPATKSSYVNLDSHTNEEVKIHTKYICVDTGRDLMPTDIKLYQMFGGEKVIFEKEEVAEMKSFGSPGLLLMGFKPRSSLKNYFHLRPAQFLYPNEKNISGSTTLFSALLNRSLARDVIPICRLIPRANAAPRFVALLPQEEELDEHKNQITPSGFHLIFLPFTDDLRKLKYEETPKATTEQVNKAKEVIKKLTLGFDCSDFENPTLQKHYKNLEALALDRDEPEEVIDLTEPKVESIDCQAGEAIKEFKDVVFPDDYNPDAKPVPKRKAVDSSGGAAKRTKAGDGVEVNMREEAQQGRLSKLTVPVLKDFVKAAGIKCGSKKADLIEAIKEHFGV</sequence>
<evidence type="ECO:0000313" key="17">
    <source>
        <dbReference type="Proteomes" id="UP001159428"/>
    </source>
</evidence>
<feature type="compositionally biased region" description="Basic and acidic residues" evidence="14">
    <location>
        <begin position="205"/>
        <end position="216"/>
    </location>
</feature>
<evidence type="ECO:0000256" key="13">
    <source>
        <dbReference type="ARBA" id="ARBA00047995"/>
    </source>
</evidence>
<dbReference type="Gene3D" id="2.40.290.10">
    <property type="match status" value="1"/>
</dbReference>
<dbReference type="InterPro" id="IPR036465">
    <property type="entry name" value="vWFA_dom_sf"/>
</dbReference>
<dbReference type="GO" id="GO:0006310">
    <property type="term" value="P:DNA recombination"/>
    <property type="evidence" value="ECO:0007669"/>
    <property type="project" value="UniProtKB-KW"/>
</dbReference>
<dbReference type="FunFam" id="4.10.970.10:FF:000001">
    <property type="entry name" value="X-ray repair cross-complementing protein 6 isoform X1"/>
    <property type="match status" value="1"/>
</dbReference>
<keyword evidence="11" id="KW-0234">DNA repair</keyword>
<dbReference type="Pfam" id="PF03731">
    <property type="entry name" value="Ku_N"/>
    <property type="match status" value="1"/>
</dbReference>
<dbReference type="Gene3D" id="4.10.970.10">
    <property type="entry name" value="Ku70, bridge and pillars"/>
    <property type="match status" value="1"/>
</dbReference>
<dbReference type="EMBL" id="CALNXJ010000010">
    <property type="protein sequence ID" value="CAH3106947.1"/>
    <property type="molecule type" value="Genomic_DNA"/>
</dbReference>
<dbReference type="Gene3D" id="1.10.1600.10">
    <property type="match status" value="1"/>
</dbReference>
<dbReference type="PROSITE" id="PS50800">
    <property type="entry name" value="SAP"/>
    <property type="match status" value="1"/>
</dbReference>
<evidence type="ECO:0000259" key="15">
    <source>
        <dbReference type="PROSITE" id="PS50800"/>
    </source>
</evidence>
<evidence type="ECO:0000256" key="2">
    <source>
        <dbReference type="ARBA" id="ARBA00005240"/>
    </source>
</evidence>
<dbReference type="InterPro" id="IPR006164">
    <property type="entry name" value="DNA_bd_Ku70/Ku80"/>
</dbReference>
<dbReference type="SMART" id="SM00559">
    <property type="entry name" value="Ku78"/>
    <property type="match status" value="1"/>
</dbReference>
<keyword evidence="8" id="KW-0067">ATP-binding</keyword>
<dbReference type="InterPro" id="IPR047087">
    <property type="entry name" value="KU70_core_dom"/>
</dbReference>
<dbReference type="GO" id="GO:0003678">
    <property type="term" value="F:DNA helicase activity"/>
    <property type="evidence" value="ECO:0007669"/>
    <property type="project" value="UniProtKB-EC"/>
</dbReference>
<reference evidence="16 17" key="1">
    <citation type="submission" date="2022-05" db="EMBL/GenBank/DDBJ databases">
        <authorList>
            <consortium name="Genoscope - CEA"/>
            <person name="William W."/>
        </authorList>
    </citation>
    <scope>NUCLEOTIDE SEQUENCE [LARGE SCALE GENOMIC DNA]</scope>
</reference>
<dbReference type="NCBIfam" id="TIGR00578">
    <property type="entry name" value="ku70"/>
    <property type="match status" value="1"/>
</dbReference>
<evidence type="ECO:0000256" key="3">
    <source>
        <dbReference type="ARBA" id="ARBA00012551"/>
    </source>
</evidence>
<dbReference type="Proteomes" id="UP001159428">
    <property type="component" value="Unassembled WGS sequence"/>
</dbReference>
<dbReference type="AlphaFoldDB" id="A0AAU9W7P3"/>
<feature type="region of interest" description="Disordered" evidence="14">
    <location>
        <begin position="281"/>
        <end position="323"/>
    </location>
</feature>
<comment type="subcellular location">
    <subcellularLocation>
        <location evidence="1">Nucleus</location>
    </subcellularLocation>
</comment>
<keyword evidence="17" id="KW-1185">Reference proteome</keyword>
<feature type="compositionally biased region" description="Low complexity" evidence="14">
    <location>
        <begin position="232"/>
        <end position="244"/>
    </location>
</feature>
<dbReference type="FunFam" id="1.10.720.30:FF:000007">
    <property type="entry name" value="X-ray repair cross complementing 6"/>
    <property type="match status" value="1"/>
</dbReference>
<keyword evidence="9" id="KW-0238">DNA-binding</keyword>
<dbReference type="GO" id="GO:0003690">
    <property type="term" value="F:double-stranded DNA binding"/>
    <property type="evidence" value="ECO:0007669"/>
    <property type="project" value="TreeGrafter"/>
</dbReference>
<keyword evidence="4" id="KW-0547">Nucleotide-binding</keyword>
<dbReference type="Pfam" id="PF02037">
    <property type="entry name" value="SAP"/>
    <property type="match status" value="1"/>
</dbReference>
<organism evidence="16 17">
    <name type="scientific">Pocillopora meandrina</name>
    <dbReference type="NCBI Taxonomy" id="46732"/>
    <lineage>
        <taxon>Eukaryota</taxon>
        <taxon>Metazoa</taxon>
        <taxon>Cnidaria</taxon>
        <taxon>Anthozoa</taxon>
        <taxon>Hexacorallia</taxon>
        <taxon>Scleractinia</taxon>
        <taxon>Astrocoeniina</taxon>
        <taxon>Pocilloporidae</taxon>
        <taxon>Pocillopora</taxon>
    </lineage>
</organism>
<dbReference type="InterPro" id="IPR036361">
    <property type="entry name" value="SAP_dom_sf"/>
</dbReference>
<evidence type="ECO:0000256" key="5">
    <source>
        <dbReference type="ARBA" id="ARBA00022763"/>
    </source>
</evidence>